<dbReference type="PANTHER" id="PTHR32141">
    <property type="match status" value="1"/>
</dbReference>
<reference evidence="2" key="1">
    <citation type="submission" date="2015-06" db="UniProtKB">
        <authorList>
            <consortium name="EnsemblPlants"/>
        </authorList>
    </citation>
    <scope>IDENTIFICATION</scope>
</reference>
<dbReference type="PANTHER" id="PTHR32141:SF26">
    <property type="entry name" value="OS08G0328600 PROTEIN"/>
    <property type="match status" value="1"/>
</dbReference>
<dbReference type="InterPro" id="IPR006566">
    <property type="entry name" value="FBD"/>
</dbReference>
<evidence type="ECO:0000313" key="2">
    <source>
        <dbReference type="EnsemblPlants" id="EMT30061"/>
    </source>
</evidence>
<dbReference type="InterPro" id="IPR055302">
    <property type="entry name" value="F-box_dom-containing"/>
</dbReference>
<feature type="region of interest" description="Disordered" evidence="1">
    <location>
        <begin position="314"/>
        <end position="335"/>
    </location>
</feature>
<dbReference type="SUPFAM" id="SSF52047">
    <property type="entry name" value="RNI-like"/>
    <property type="match status" value="1"/>
</dbReference>
<dbReference type="AlphaFoldDB" id="M8D1E9"/>
<name>M8D1E9_AEGTA</name>
<dbReference type="Pfam" id="PF08387">
    <property type="entry name" value="FBD"/>
    <property type="match status" value="1"/>
</dbReference>
<proteinExistence type="predicted"/>
<accession>M8D1E9</accession>
<organism evidence="2">
    <name type="scientific">Aegilops tauschii</name>
    <name type="common">Tausch's goatgrass</name>
    <name type="synonym">Aegilops squarrosa</name>
    <dbReference type="NCBI Taxonomy" id="37682"/>
    <lineage>
        <taxon>Eukaryota</taxon>
        <taxon>Viridiplantae</taxon>
        <taxon>Streptophyta</taxon>
        <taxon>Embryophyta</taxon>
        <taxon>Tracheophyta</taxon>
        <taxon>Spermatophyta</taxon>
        <taxon>Magnoliopsida</taxon>
        <taxon>Liliopsida</taxon>
        <taxon>Poales</taxon>
        <taxon>Poaceae</taxon>
        <taxon>BOP clade</taxon>
        <taxon>Pooideae</taxon>
        <taxon>Triticodae</taxon>
        <taxon>Triticeae</taxon>
        <taxon>Triticinae</taxon>
        <taxon>Aegilops</taxon>
    </lineage>
</organism>
<evidence type="ECO:0000256" key="1">
    <source>
        <dbReference type="SAM" id="MobiDB-lite"/>
    </source>
</evidence>
<sequence length="578" mass="64615">MMDFDRTLSSTWGEQRKTLEASFFSRRDAFVSAAKAALDADGHVTRLTLRVEFEFGIKRWLLHSDNDKRDGSRSQDHHVIATLLSHPAARRVEDLRLAVEGWVIRTDTYYDPESEIARKAVGDYTLSLGSLPWETLRVLHLTSCDILPPAAIVGFTRLSSMRLRHCAVRLGVLQSLVDAAPALATVHLESVAVIVIAPTDDGASHLESVAVIVIAPTDDVSPPSHHASAGTSPRPPPTEVVLRCPAATVLVLDKCNWRGNDKDETPVVVAVEIRAPKLRSFLYRGLLRRLSMSPRPPDLARADLHFFRPCDKKGNKCSRRRREHHSDKANEDPDPHRNLNLMTLWKFLQDLSRAKELKLRVNNLEDMAVLSEAGRVELLPVFSNLDRLELQGVHRPKGKSAAVAIANLLRCSPVLRHLRINLTTAHHAVTRESEDIIGYLETKFLCDRDKSIDLINRTDPTPVSLEDDGDVNGAKVSDIPGLSRRSFECLQSSLRRVGLQFRSEDSNCFGIKLIKFFAENAMVLEEMHIDGGNGKLWEHMNNPVGIWAASSSERRKRGASNFVVLPLESRELCNESEI</sequence>
<feature type="compositionally biased region" description="Basic and acidic residues" evidence="1">
    <location>
        <begin position="324"/>
        <end position="335"/>
    </location>
</feature>
<protein>
    <submittedName>
        <fullName evidence="2">Uncharacterized protein</fullName>
    </submittedName>
</protein>
<dbReference type="EnsemblPlants" id="EMT30061">
    <property type="protein sequence ID" value="EMT30061"/>
    <property type="gene ID" value="F775_02423"/>
</dbReference>